<accession>A0A450SUG7</accession>
<reference evidence="1" key="1">
    <citation type="submission" date="2019-02" db="EMBL/GenBank/DDBJ databases">
        <authorList>
            <person name="Gruber-Vodicka R. H."/>
            <person name="Seah K. B. B."/>
        </authorList>
    </citation>
    <scope>NUCLEOTIDE SEQUENCE</scope>
    <source>
        <strain evidence="1">BECK_DK47</strain>
    </source>
</reference>
<gene>
    <name evidence="1" type="ORF">BECKDK2373B_GA0170837_106730</name>
</gene>
<dbReference type="EMBL" id="CAADEX010000067">
    <property type="protein sequence ID" value="VFJ57626.1"/>
    <property type="molecule type" value="Genomic_DNA"/>
</dbReference>
<organism evidence="1">
    <name type="scientific">Candidatus Kentrum sp. DK</name>
    <dbReference type="NCBI Taxonomy" id="2126562"/>
    <lineage>
        <taxon>Bacteria</taxon>
        <taxon>Pseudomonadati</taxon>
        <taxon>Pseudomonadota</taxon>
        <taxon>Gammaproteobacteria</taxon>
        <taxon>Candidatus Kentrum</taxon>
    </lineage>
</organism>
<proteinExistence type="predicted"/>
<sequence>MRAFTFLRLLFRPIKKTILSIILKSRRDRQIKLTIIGAVVGAAASSVFCYVLSPNPIIEIRHEGKGFIIKGAEYKDGKYQVSLNKGNLQSLSQGEIQPSDSIPIFGANTLRRPITLGCKPCSTTHGTRYQDASKSIRWQWEGKYQCWCGWMFEGLGISNFSGDIQNYALEIAFSGTYTGDPSPQIKFLDADGNATGLKDFSHYIVSTDASGVKTTRIPIKDFSMEYSIDATNVQKLQFDAGLNSDTGNIEITSVRLVR</sequence>
<name>A0A450SUG7_9GAMM</name>
<evidence type="ECO:0000313" key="1">
    <source>
        <dbReference type="EMBL" id="VFJ57626.1"/>
    </source>
</evidence>
<dbReference type="AlphaFoldDB" id="A0A450SUG7"/>
<protein>
    <submittedName>
        <fullName evidence="1">Uncharacterized protein</fullName>
    </submittedName>
</protein>